<dbReference type="Proteomes" id="UP000001055">
    <property type="component" value="Unassembled WGS sequence"/>
</dbReference>
<protein>
    <submittedName>
        <fullName evidence="1">Uncharacterized protein</fullName>
    </submittedName>
</protein>
<dbReference type="RefSeq" id="XP_001791577.1">
    <property type="nucleotide sequence ID" value="XM_001791525.1"/>
</dbReference>
<evidence type="ECO:0000313" key="1">
    <source>
        <dbReference type="EMBL" id="EAT92405.1"/>
    </source>
</evidence>
<dbReference type="InParanoid" id="Q0V504"/>
<sequence>MAETQMHITSSSEIRALGKIRIDPSVVALLPRAKKPIESVGVKSMAVEEQVSSASDALISGKTRSTFD</sequence>
<dbReference type="AlphaFoldDB" id="Q0V504"/>
<proteinExistence type="predicted"/>
<dbReference type="GeneID" id="5968552"/>
<name>Q0V504_PHANO</name>
<evidence type="ECO:0000313" key="2">
    <source>
        <dbReference type="Proteomes" id="UP000001055"/>
    </source>
</evidence>
<reference evidence="2" key="1">
    <citation type="journal article" date="2007" name="Plant Cell">
        <title>Dothideomycete-plant interactions illuminated by genome sequencing and EST analysis of the wheat pathogen Stagonospora nodorum.</title>
        <authorList>
            <person name="Hane J.K."/>
            <person name="Lowe R.G."/>
            <person name="Solomon P.S."/>
            <person name="Tan K.C."/>
            <person name="Schoch C.L."/>
            <person name="Spatafora J.W."/>
            <person name="Crous P.W."/>
            <person name="Kodira C."/>
            <person name="Birren B.W."/>
            <person name="Galagan J.E."/>
            <person name="Torriani S.F."/>
            <person name="McDonald B.A."/>
            <person name="Oliver R.P."/>
        </authorList>
    </citation>
    <scope>NUCLEOTIDE SEQUENCE [LARGE SCALE GENOMIC DNA]</scope>
    <source>
        <strain evidence="2">SN15 / ATCC MYA-4574 / FGSC 10173</strain>
    </source>
</reference>
<dbReference type="KEGG" id="pno:SNOG_00910"/>
<gene>
    <name evidence="1" type="ORF">SNOG_00910</name>
</gene>
<accession>Q0V504</accession>
<organism evidence="1 2">
    <name type="scientific">Phaeosphaeria nodorum (strain SN15 / ATCC MYA-4574 / FGSC 10173)</name>
    <name type="common">Glume blotch fungus</name>
    <name type="synonym">Parastagonospora nodorum</name>
    <dbReference type="NCBI Taxonomy" id="321614"/>
    <lineage>
        <taxon>Eukaryota</taxon>
        <taxon>Fungi</taxon>
        <taxon>Dikarya</taxon>
        <taxon>Ascomycota</taxon>
        <taxon>Pezizomycotina</taxon>
        <taxon>Dothideomycetes</taxon>
        <taxon>Pleosporomycetidae</taxon>
        <taxon>Pleosporales</taxon>
        <taxon>Pleosporineae</taxon>
        <taxon>Phaeosphaeriaceae</taxon>
        <taxon>Parastagonospora</taxon>
    </lineage>
</organism>
<dbReference type="HOGENOM" id="CLU_2794768_0_0_1"/>
<dbReference type="EMBL" id="CH445325">
    <property type="protein sequence ID" value="EAT92405.1"/>
    <property type="molecule type" value="Genomic_DNA"/>
</dbReference>